<feature type="compositionally biased region" description="Basic and acidic residues" evidence="1">
    <location>
        <begin position="75"/>
        <end position="88"/>
    </location>
</feature>
<feature type="region of interest" description="Disordered" evidence="1">
    <location>
        <begin position="18"/>
        <end position="108"/>
    </location>
</feature>
<sequence>AHRAACQPAAATIRRARLARRGAARGATSGTAPAPATEETRATTATSAKAAAVASAREWARDRRAESAGAARPVVEAKPRDGMDERSQAAKTELADDAAARREARKNKKIDALAAAAAAVDNAPRPAQLGGLARLRPARSLGHQYARWDALSDSGSDDDGGGGAAGAAALPLAGRYGRWNGFDSVDESDDAPDDRDRRWCARHHRSHYGACPQCVNPSRRPSQPTPAPYVPRSPRLRDPDDVDAAMDDFEKKIAESKRAKDVLRQLKATIDGVPDAEVDVASCLSAIKTAAAYSPPESSLNELLRGTDPAESK</sequence>
<dbReference type="AlphaFoldDB" id="A0A8J2ST78"/>
<comment type="caution">
    <text evidence="2">The sequence shown here is derived from an EMBL/GenBank/DDBJ whole genome shotgun (WGS) entry which is preliminary data.</text>
</comment>
<feature type="compositionally biased region" description="Low complexity" evidence="1">
    <location>
        <begin position="24"/>
        <end position="57"/>
    </location>
</feature>
<feature type="non-terminal residue" evidence="2">
    <location>
        <position position="1"/>
    </location>
</feature>
<evidence type="ECO:0000256" key="1">
    <source>
        <dbReference type="SAM" id="MobiDB-lite"/>
    </source>
</evidence>
<proteinExistence type="predicted"/>
<evidence type="ECO:0000313" key="3">
    <source>
        <dbReference type="Proteomes" id="UP000789595"/>
    </source>
</evidence>
<dbReference type="EMBL" id="CAKKNE010000003">
    <property type="protein sequence ID" value="CAH0372659.1"/>
    <property type="molecule type" value="Genomic_DNA"/>
</dbReference>
<reference evidence="2" key="1">
    <citation type="submission" date="2021-11" db="EMBL/GenBank/DDBJ databases">
        <authorList>
            <consortium name="Genoscope - CEA"/>
            <person name="William W."/>
        </authorList>
    </citation>
    <scope>NUCLEOTIDE SEQUENCE</scope>
</reference>
<name>A0A8J2ST78_9STRA</name>
<keyword evidence="3" id="KW-1185">Reference proteome</keyword>
<dbReference type="Proteomes" id="UP000789595">
    <property type="component" value="Unassembled WGS sequence"/>
</dbReference>
<protein>
    <submittedName>
        <fullName evidence="2">Uncharacterized protein</fullName>
    </submittedName>
</protein>
<gene>
    <name evidence="2" type="ORF">PECAL_3P26720</name>
</gene>
<organism evidence="2 3">
    <name type="scientific">Pelagomonas calceolata</name>
    <dbReference type="NCBI Taxonomy" id="35677"/>
    <lineage>
        <taxon>Eukaryota</taxon>
        <taxon>Sar</taxon>
        <taxon>Stramenopiles</taxon>
        <taxon>Ochrophyta</taxon>
        <taxon>Pelagophyceae</taxon>
        <taxon>Pelagomonadales</taxon>
        <taxon>Pelagomonadaceae</taxon>
        <taxon>Pelagomonas</taxon>
    </lineage>
</organism>
<evidence type="ECO:0000313" key="2">
    <source>
        <dbReference type="EMBL" id="CAH0372659.1"/>
    </source>
</evidence>
<feature type="region of interest" description="Disordered" evidence="1">
    <location>
        <begin position="292"/>
        <end position="313"/>
    </location>
</feature>
<feature type="region of interest" description="Disordered" evidence="1">
    <location>
        <begin position="208"/>
        <end position="242"/>
    </location>
</feature>
<accession>A0A8J2ST78</accession>